<dbReference type="GO" id="GO:0005737">
    <property type="term" value="C:cytoplasm"/>
    <property type="evidence" value="ECO:0007669"/>
    <property type="project" value="UniProtKB-SubCell"/>
</dbReference>
<dbReference type="InterPro" id="IPR004821">
    <property type="entry name" value="Cyt_trans-like"/>
</dbReference>
<dbReference type="RefSeq" id="WP_068856926.1">
    <property type="nucleotide sequence ID" value="NZ_JAUEIE010000001.1"/>
</dbReference>
<feature type="binding site" evidence="9">
    <location>
        <position position="73"/>
    </location>
    <ligand>
        <name>substrate</name>
    </ligand>
</feature>
<dbReference type="NCBIfam" id="TIGR00125">
    <property type="entry name" value="cyt_tran_rel"/>
    <property type="match status" value="1"/>
</dbReference>
<keyword evidence="6 9" id="KW-0460">Magnesium</keyword>
<dbReference type="GO" id="GO:0005524">
    <property type="term" value="F:ATP binding"/>
    <property type="evidence" value="ECO:0007669"/>
    <property type="project" value="UniProtKB-KW"/>
</dbReference>
<comment type="similarity">
    <text evidence="9">Belongs to the bacterial CoaD family.</text>
</comment>
<evidence type="ECO:0000256" key="7">
    <source>
        <dbReference type="ARBA" id="ARBA00022993"/>
    </source>
</evidence>
<evidence type="ECO:0000259" key="10">
    <source>
        <dbReference type="Pfam" id="PF01467"/>
    </source>
</evidence>
<evidence type="ECO:0000256" key="4">
    <source>
        <dbReference type="ARBA" id="ARBA00022741"/>
    </source>
</evidence>
<dbReference type="EC" id="2.7.7.3" evidence="9"/>
<comment type="subunit">
    <text evidence="9">Homohexamer.</text>
</comment>
<keyword evidence="5 9" id="KW-0067">ATP-binding</keyword>
<dbReference type="InterPro" id="IPR014729">
    <property type="entry name" value="Rossmann-like_a/b/a_fold"/>
</dbReference>
<feature type="binding site" evidence="9">
    <location>
        <begin position="88"/>
        <end position="90"/>
    </location>
    <ligand>
        <name>ATP</name>
        <dbReference type="ChEBI" id="CHEBI:30616"/>
    </ligand>
</feature>
<feature type="binding site" evidence="9">
    <location>
        <begin position="122"/>
        <end position="128"/>
    </location>
    <ligand>
        <name>ATP</name>
        <dbReference type="ChEBI" id="CHEBI:30616"/>
    </ligand>
</feature>
<evidence type="ECO:0000313" key="13">
    <source>
        <dbReference type="Proteomes" id="UP001167831"/>
    </source>
</evidence>
<dbReference type="HAMAP" id="MF_00151">
    <property type="entry name" value="PPAT_bact"/>
    <property type="match status" value="1"/>
</dbReference>
<sequence length="148" mass="16374">MKTGLFAGSFDPFTIGHMSIVRRALPLFDRLIIGIGVNETKQCMMTPMQRKEAIERIFEGDDRVSVMTYSGLTADFARTMGAEYIVKGVRSVRDFEAEREQADINRMLSGVETILLPAEPGLDCVSSSVVRELSHFGKDVSALLPGKE</sequence>
<feature type="binding site" evidence="9">
    <location>
        <position position="41"/>
    </location>
    <ligand>
        <name>substrate</name>
    </ligand>
</feature>
<dbReference type="SUPFAM" id="SSF52374">
    <property type="entry name" value="Nucleotidylyl transferase"/>
    <property type="match status" value="1"/>
</dbReference>
<keyword evidence="7 9" id="KW-0173">Coenzyme A biosynthesis</keyword>
<evidence type="ECO:0000256" key="6">
    <source>
        <dbReference type="ARBA" id="ARBA00022842"/>
    </source>
</evidence>
<feature type="binding site" evidence="9">
    <location>
        <begin position="9"/>
        <end position="10"/>
    </location>
    <ligand>
        <name>ATP</name>
        <dbReference type="ChEBI" id="CHEBI:30616"/>
    </ligand>
</feature>
<evidence type="ECO:0000256" key="9">
    <source>
        <dbReference type="HAMAP-Rule" id="MF_00151"/>
    </source>
</evidence>
<feature type="binding site" evidence="9">
    <location>
        <position position="17"/>
    </location>
    <ligand>
        <name>ATP</name>
        <dbReference type="ChEBI" id="CHEBI:30616"/>
    </ligand>
</feature>
<keyword evidence="13" id="KW-1185">Reference proteome</keyword>
<dbReference type="Pfam" id="PF01467">
    <property type="entry name" value="CTP_transf_like"/>
    <property type="match status" value="1"/>
</dbReference>
<comment type="pathway">
    <text evidence="9">Cofactor biosynthesis; coenzyme A biosynthesis; CoA from (R)-pantothenate: step 4/5.</text>
</comment>
<evidence type="ECO:0000313" key="14">
    <source>
        <dbReference type="Proteomes" id="UP001168478"/>
    </source>
</evidence>
<protein>
    <recommendedName>
        <fullName evidence="9">Phosphopantetheine adenylyltransferase</fullName>
        <ecNumber evidence="9">2.7.7.3</ecNumber>
    </recommendedName>
    <alternativeName>
        <fullName evidence="9">Dephospho-CoA pyrophosphorylase</fullName>
    </alternativeName>
    <alternativeName>
        <fullName evidence="9">Pantetheine-phosphate adenylyltransferase</fullName>
        <shortName evidence="9">PPAT</shortName>
    </alternativeName>
</protein>
<dbReference type="PRINTS" id="PR01020">
    <property type="entry name" value="LPSBIOSNTHSS"/>
</dbReference>
<dbReference type="GO" id="GO:0015937">
    <property type="term" value="P:coenzyme A biosynthetic process"/>
    <property type="evidence" value="ECO:0007669"/>
    <property type="project" value="UniProtKB-UniRule"/>
</dbReference>
<dbReference type="PANTHER" id="PTHR21342">
    <property type="entry name" value="PHOSPHOPANTETHEINE ADENYLYLTRANSFERASE"/>
    <property type="match status" value="1"/>
</dbReference>
<evidence type="ECO:0000313" key="11">
    <source>
        <dbReference type="EMBL" id="MDN0021482.1"/>
    </source>
</evidence>
<accession>A0AAW7JDQ5</accession>
<dbReference type="PANTHER" id="PTHR21342:SF1">
    <property type="entry name" value="PHOSPHOPANTETHEINE ADENYLYLTRANSFERASE"/>
    <property type="match status" value="1"/>
</dbReference>
<dbReference type="InterPro" id="IPR001980">
    <property type="entry name" value="PPAT"/>
</dbReference>
<reference evidence="12" key="1">
    <citation type="submission" date="2023-06" db="EMBL/GenBank/DDBJ databases">
        <authorList>
            <person name="Zeman M."/>
            <person name="Kubasova T."/>
            <person name="Jahodarova E."/>
            <person name="Nykrynova M."/>
            <person name="Rychlik I."/>
        </authorList>
    </citation>
    <scope>NUCLEOTIDE SEQUENCE</scope>
    <source>
        <strain evidence="12">ET15</strain>
        <strain evidence="11">ET37</strain>
    </source>
</reference>
<comment type="function">
    <text evidence="9">Reversibly transfers an adenylyl group from ATP to 4'-phosphopantetheine, yielding dephospho-CoA (dPCoA) and pyrophosphate.</text>
</comment>
<dbReference type="EMBL" id="JAUEIE010000001">
    <property type="protein sequence ID" value="MDN0021482.1"/>
    <property type="molecule type" value="Genomic_DNA"/>
</dbReference>
<keyword evidence="4 9" id="KW-0547">Nucleotide-binding</keyword>
<dbReference type="NCBIfam" id="TIGR01510">
    <property type="entry name" value="coaD_prev_kdtB"/>
    <property type="match status" value="1"/>
</dbReference>
<proteinExistence type="inferred from homology"/>
<reference evidence="12" key="2">
    <citation type="submission" date="2023-08" db="EMBL/GenBank/DDBJ databases">
        <title>Identification and characterization of horizontal gene transfer across gut microbiota members of farm animals based on homology search.</title>
        <authorList>
            <person name="Schwarzerova J."/>
            <person name="Nykrynova M."/>
            <person name="Jureckova K."/>
            <person name="Cejkova D."/>
            <person name="Rychlik I."/>
        </authorList>
    </citation>
    <scope>NUCLEOTIDE SEQUENCE</scope>
    <source>
        <strain evidence="12">ET15</strain>
        <strain evidence="11">ET37</strain>
    </source>
</reference>
<feature type="site" description="Transition state stabilizer" evidence="9">
    <location>
        <position position="17"/>
    </location>
</feature>
<evidence type="ECO:0000256" key="1">
    <source>
        <dbReference type="ARBA" id="ARBA00022490"/>
    </source>
</evidence>
<dbReference type="Gene3D" id="3.40.50.620">
    <property type="entry name" value="HUPs"/>
    <property type="match status" value="1"/>
</dbReference>
<comment type="subcellular location">
    <subcellularLocation>
        <location evidence="9">Cytoplasm</location>
    </subcellularLocation>
</comment>
<comment type="cofactor">
    <cofactor evidence="9">
        <name>Mg(2+)</name>
        <dbReference type="ChEBI" id="CHEBI:18420"/>
    </cofactor>
</comment>
<name>A0AAW7JDQ5_9BACT</name>
<keyword evidence="1 9" id="KW-0963">Cytoplasm</keyword>
<evidence type="ECO:0000256" key="5">
    <source>
        <dbReference type="ARBA" id="ARBA00022840"/>
    </source>
</evidence>
<dbReference type="Proteomes" id="UP001168478">
    <property type="component" value="Unassembled WGS sequence"/>
</dbReference>
<gene>
    <name evidence="9 12" type="primary">coaD</name>
    <name evidence="11" type="ORF">QVN81_00360</name>
    <name evidence="12" type="ORF">QVN84_00355</name>
</gene>
<comment type="catalytic activity">
    <reaction evidence="8 9">
        <text>(R)-4'-phosphopantetheine + ATP + H(+) = 3'-dephospho-CoA + diphosphate</text>
        <dbReference type="Rhea" id="RHEA:19801"/>
        <dbReference type="ChEBI" id="CHEBI:15378"/>
        <dbReference type="ChEBI" id="CHEBI:30616"/>
        <dbReference type="ChEBI" id="CHEBI:33019"/>
        <dbReference type="ChEBI" id="CHEBI:57328"/>
        <dbReference type="ChEBI" id="CHEBI:61723"/>
        <dbReference type="EC" id="2.7.7.3"/>
    </reaction>
</comment>
<organism evidence="12 14">
    <name type="scientific">Leyella lascolaii</name>
    <dbReference type="NCBI Taxonomy" id="1776379"/>
    <lineage>
        <taxon>Bacteria</taxon>
        <taxon>Pseudomonadati</taxon>
        <taxon>Bacteroidota</taxon>
        <taxon>Bacteroidia</taxon>
        <taxon>Bacteroidales</taxon>
        <taxon>Prevotellaceae</taxon>
        <taxon>Leyella</taxon>
    </lineage>
</organism>
<dbReference type="Proteomes" id="UP001167831">
    <property type="component" value="Unassembled WGS sequence"/>
</dbReference>
<feature type="binding site" evidence="9">
    <location>
        <position position="9"/>
    </location>
    <ligand>
        <name>substrate</name>
    </ligand>
</feature>
<evidence type="ECO:0000256" key="2">
    <source>
        <dbReference type="ARBA" id="ARBA00022679"/>
    </source>
</evidence>
<dbReference type="AlphaFoldDB" id="A0AAW7JDQ5"/>
<keyword evidence="2 9" id="KW-0808">Transferase</keyword>
<evidence type="ECO:0000256" key="8">
    <source>
        <dbReference type="ARBA" id="ARBA00029346"/>
    </source>
</evidence>
<evidence type="ECO:0000313" key="12">
    <source>
        <dbReference type="EMBL" id="MDN0023979.1"/>
    </source>
</evidence>
<feature type="binding site" evidence="9">
    <location>
        <position position="87"/>
    </location>
    <ligand>
        <name>substrate</name>
    </ligand>
</feature>
<dbReference type="GO" id="GO:0004595">
    <property type="term" value="F:pantetheine-phosphate adenylyltransferase activity"/>
    <property type="evidence" value="ECO:0007669"/>
    <property type="project" value="UniProtKB-UniRule"/>
</dbReference>
<feature type="binding site" evidence="9">
    <location>
        <position position="98"/>
    </location>
    <ligand>
        <name>ATP</name>
        <dbReference type="ChEBI" id="CHEBI:30616"/>
    </ligand>
</feature>
<keyword evidence="3 9" id="KW-0548">Nucleotidyltransferase</keyword>
<comment type="caution">
    <text evidence="12">The sequence shown here is derived from an EMBL/GenBank/DDBJ whole genome shotgun (WGS) entry which is preliminary data.</text>
</comment>
<dbReference type="EMBL" id="JAUEIF010000001">
    <property type="protein sequence ID" value="MDN0023979.1"/>
    <property type="molecule type" value="Genomic_DNA"/>
</dbReference>
<evidence type="ECO:0000256" key="3">
    <source>
        <dbReference type="ARBA" id="ARBA00022695"/>
    </source>
</evidence>
<feature type="domain" description="Cytidyltransferase-like" evidence="10">
    <location>
        <begin position="5"/>
        <end position="132"/>
    </location>
</feature>